<proteinExistence type="predicted"/>
<dbReference type="OrthoDB" id="10504884at2759"/>
<gene>
    <name evidence="2" type="ORF">RFULGI_LOCUS19159</name>
</gene>
<organism evidence="2 3">
    <name type="scientific">Racocetra fulgida</name>
    <dbReference type="NCBI Taxonomy" id="60492"/>
    <lineage>
        <taxon>Eukaryota</taxon>
        <taxon>Fungi</taxon>
        <taxon>Fungi incertae sedis</taxon>
        <taxon>Mucoromycota</taxon>
        <taxon>Glomeromycotina</taxon>
        <taxon>Glomeromycetes</taxon>
        <taxon>Diversisporales</taxon>
        <taxon>Gigasporaceae</taxon>
        <taxon>Racocetra</taxon>
    </lineage>
</organism>
<keyword evidence="3" id="KW-1185">Reference proteome</keyword>
<feature type="non-terminal residue" evidence="2">
    <location>
        <position position="47"/>
    </location>
</feature>
<protein>
    <submittedName>
        <fullName evidence="2">18065_t:CDS:1</fullName>
    </submittedName>
</protein>
<evidence type="ECO:0000256" key="1">
    <source>
        <dbReference type="SAM" id="MobiDB-lite"/>
    </source>
</evidence>
<name>A0A9N9PDM0_9GLOM</name>
<sequence>LQKSNKKQTQQKKSKSKDNLIQNAEFQERLTKKLKIYVDLIQDDKEK</sequence>
<dbReference type="AlphaFoldDB" id="A0A9N9PDM0"/>
<dbReference type="EMBL" id="CAJVPZ010090655">
    <property type="protein sequence ID" value="CAG8815015.1"/>
    <property type="molecule type" value="Genomic_DNA"/>
</dbReference>
<dbReference type="Proteomes" id="UP000789396">
    <property type="component" value="Unassembled WGS sequence"/>
</dbReference>
<feature type="region of interest" description="Disordered" evidence="1">
    <location>
        <begin position="1"/>
        <end position="21"/>
    </location>
</feature>
<feature type="non-terminal residue" evidence="2">
    <location>
        <position position="1"/>
    </location>
</feature>
<evidence type="ECO:0000313" key="2">
    <source>
        <dbReference type="EMBL" id="CAG8815015.1"/>
    </source>
</evidence>
<evidence type="ECO:0000313" key="3">
    <source>
        <dbReference type="Proteomes" id="UP000789396"/>
    </source>
</evidence>
<comment type="caution">
    <text evidence="2">The sequence shown here is derived from an EMBL/GenBank/DDBJ whole genome shotgun (WGS) entry which is preliminary data.</text>
</comment>
<reference evidence="2" key="1">
    <citation type="submission" date="2021-06" db="EMBL/GenBank/DDBJ databases">
        <authorList>
            <person name="Kallberg Y."/>
            <person name="Tangrot J."/>
            <person name="Rosling A."/>
        </authorList>
    </citation>
    <scope>NUCLEOTIDE SEQUENCE</scope>
    <source>
        <strain evidence="2">IN212</strain>
    </source>
</reference>
<accession>A0A9N9PDM0</accession>
<feature type="compositionally biased region" description="Basic residues" evidence="1">
    <location>
        <begin position="1"/>
        <end position="15"/>
    </location>
</feature>